<reference evidence="2" key="1">
    <citation type="submission" date="2018-05" db="EMBL/GenBank/DDBJ databases">
        <title>Draft genome of Mucuna pruriens seed.</title>
        <authorList>
            <person name="Nnadi N.E."/>
            <person name="Vos R."/>
            <person name="Hasami M.H."/>
            <person name="Devisetty U.K."/>
            <person name="Aguiy J.C."/>
        </authorList>
    </citation>
    <scope>NUCLEOTIDE SEQUENCE [LARGE SCALE GENOMIC DNA]</scope>
    <source>
        <strain evidence="2">JCA_2017</strain>
    </source>
</reference>
<keyword evidence="3" id="KW-1185">Reference proteome</keyword>
<organism evidence="2 3">
    <name type="scientific">Mucuna pruriens</name>
    <name type="common">Velvet bean</name>
    <name type="synonym">Dolichos pruriens</name>
    <dbReference type="NCBI Taxonomy" id="157652"/>
    <lineage>
        <taxon>Eukaryota</taxon>
        <taxon>Viridiplantae</taxon>
        <taxon>Streptophyta</taxon>
        <taxon>Embryophyta</taxon>
        <taxon>Tracheophyta</taxon>
        <taxon>Spermatophyta</taxon>
        <taxon>Magnoliopsida</taxon>
        <taxon>eudicotyledons</taxon>
        <taxon>Gunneridae</taxon>
        <taxon>Pentapetalae</taxon>
        <taxon>rosids</taxon>
        <taxon>fabids</taxon>
        <taxon>Fabales</taxon>
        <taxon>Fabaceae</taxon>
        <taxon>Papilionoideae</taxon>
        <taxon>50 kb inversion clade</taxon>
        <taxon>NPAAA clade</taxon>
        <taxon>indigoferoid/millettioid clade</taxon>
        <taxon>Phaseoleae</taxon>
        <taxon>Mucuna</taxon>
    </lineage>
</organism>
<feature type="compositionally biased region" description="Basic and acidic residues" evidence="1">
    <location>
        <begin position="92"/>
        <end position="102"/>
    </location>
</feature>
<dbReference type="AlphaFoldDB" id="A0A371E7Y4"/>
<proteinExistence type="predicted"/>
<dbReference type="EMBL" id="QJKJ01015657">
    <property type="protein sequence ID" value="RDX62144.1"/>
    <property type="molecule type" value="Genomic_DNA"/>
</dbReference>
<feature type="compositionally biased region" description="Polar residues" evidence="1">
    <location>
        <begin position="57"/>
        <end position="70"/>
    </location>
</feature>
<comment type="caution">
    <text evidence="2">The sequence shown here is derived from an EMBL/GenBank/DDBJ whole genome shotgun (WGS) entry which is preliminary data.</text>
</comment>
<dbReference type="Proteomes" id="UP000257109">
    <property type="component" value="Unassembled WGS sequence"/>
</dbReference>
<name>A0A371E7Y4_MUCPR</name>
<protein>
    <submittedName>
        <fullName evidence="2">Uncharacterized protein</fullName>
    </submittedName>
</protein>
<accession>A0A371E7Y4</accession>
<evidence type="ECO:0000313" key="3">
    <source>
        <dbReference type="Proteomes" id="UP000257109"/>
    </source>
</evidence>
<gene>
    <name evidence="2" type="ORF">CR513_59552</name>
</gene>
<evidence type="ECO:0000313" key="2">
    <source>
        <dbReference type="EMBL" id="RDX62144.1"/>
    </source>
</evidence>
<feature type="non-terminal residue" evidence="2">
    <location>
        <position position="1"/>
    </location>
</feature>
<evidence type="ECO:0000256" key="1">
    <source>
        <dbReference type="SAM" id="MobiDB-lite"/>
    </source>
</evidence>
<feature type="region of interest" description="Disordered" evidence="1">
    <location>
        <begin position="51"/>
        <end position="122"/>
    </location>
</feature>
<sequence length="196" mass="21809">MGTNVEAYMDDLVVKSTTTSEHCSALYGHAHIQNPKERRKFHMDDRKSKGLLEAESNADNPTTPYLANSNHRPREGRQPIPSLLHKQSFTRLRKDISEDRKSSSRPHSHLKETTPLLPRLPHSCPNQLTHLANTTKAALGRKNGHIKAQALANFIIELTPTGHPSSEGREWFLSMDEAFDQVGSGAGSSLKAQKES</sequence>